<dbReference type="Proteomes" id="UP000824035">
    <property type="component" value="Unassembled WGS sequence"/>
</dbReference>
<reference evidence="2" key="2">
    <citation type="submission" date="2021-04" db="EMBL/GenBank/DDBJ databases">
        <authorList>
            <person name="Gilroy R."/>
        </authorList>
    </citation>
    <scope>NUCLEOTIDE SEQUENCE</scope>
    <source>
        <strain evidence="2">ChiGjej4B4-18154</strain>
    </source>
</reference>
<comment type="caution">
    <text evidence="2">The sequence shown here is derived from an EMBL/GenBank/DDBJ whole genome shotgun (WGS) entry which is preliminary data.</text>
</comment>
<dbReference type="AlphaFoldDB" id="A0A9D2E559"/>
<evidence type="ECO:0000256" key="1">
    <source>
        <dbReference type="SAM" id="SignalP"/>
    </source>
</evidence>
<feature type="signal peptide" evidence="1">
    <location>
        <begin position="1"/>
        <end position="24"/>
    </location>
</feature>
<feature type="chain" id="PRO_5039391793" description="Lipoprotein" evidence="1">
    <location>
        <begin position="25"/>
        <end position="225"/>
    </location>
</feature>
<evidence type="ECO:0000313" key="2">
    <source>
        <dbReference type="EMBL" id="HIZ31393.1"/>
    </source>
</evidence>
<protein>
    <recommendedName>
        <fullName evidence="4">Lipoprotein</fullName>
    </recommendedName>
</protein>
<feature type="non-terminal residue" evidence="2">
    <location>
        <position position="225"/>
    </location>
</feature>
<accession>A0A9D2E559</accession>
<evidence type="ECO:0000313" key="3">
    <source>
        <dbReference type="Proteomes" id="UP000824035"/>
    </source>
</evidence>
<dbReference type="RefSeq" id="WP_394966895.1">
    <property type="nucleotide sequence ID" value="NZ_CALXHM010000004.1"/>
</dbReference>
<dbReference type="EMBL" id="DXBV01000092">
    <property type="protein sequence ID" value="HIZ31393.1"/>
    <property type="molecule type" value="Genomic_DNA"/>
</dbReference>
<name>A0A9D2E559_9FIRM</name>
<reference evidence="2" key="1">
    <citation type="journal article" date="2021" name="PeerJ">
        <title>Extensive microbial diversity within the chicken gut microbiome revealed by metagenomics and culture.</title>
        <authorList>
            <person name="Gilroy R."/>
            <person name="Ravi A."/>
            <person name="Getino M."/>
            <person name="Pursley I."/>
            <person name="Horton D.L."/>
            <person name="Alikhan N.F."/>
            <person name="Baker D."/>
            <person name="Gharbi K."/>
            <person name="Hall N."/>
            <person name="Watson M."/>
            <person name="Adriaenssens E.M."/>
            <person name="Foster-Nyarko E."/>
            <person name="Jarju S."/>
            <person name="Secka A."/>
            <person name="Antonio M."/>
            <person name="Oren A."/>
            <person name="Chaudhuri R.R."/>
            <person name="La Ragione R."/>
            <person name="Hildebrand F."/>
            <person name="Pallen M.J."/>
        </authorList>
    </citation>
    <scope>NUCLEOTIDE SEQUENCE</scope>
    <source>
        <strain evidence="2">ChiGjej4B4-18154</strain>
    </source>
</reference>
<proteinExistence type="predicted"/>
<gene>
    <name evidence="2" type="ORF">H9813_09245</name>
</gene>
<evidence type="ECO:0008006" key="4">
    <source>
        <dbReference type="Google" id="ProtNLM"/>
    </source>
</evidence>
<keyword evidence="1" id="KW-0732">Signal</keyword>
<sequence length="225" mass="25911">MKPLFKKICVLILCALLAACEASSGTGNTRSVNWDSLPEHPPFDYFTVCYYGTMESRVWSAENEIDYFLADELYFLTRRGYLSGDSWSHNDDDWTLFQNVSDLKADQPVFKAALDTPAPTEDLQREYVENDTPWVKFVWSENRRVSPGGEVYALEDYLEPGDSVQTIRYIAVFLESPEKEGRLDYVTFEQNPSTGEYLSWGANTDAELGEWFRQELALYSWHSIL</sequence>
<dbReference type="PROSITE" id="PS51257">
    <property type="entry name" value="PROKAR_LIPOPROTEIN"/>
    <property type="match status" value="1"/>
</dbReference>
<organism evidence="2 3">
    <name type="scientific">Candidatus Allofournierella merdipullorum</name>
    <dbReference type="NCBI Taxonomy" id="2838595"/>
    <lineage>
        <taxon>Bacteria</taxon>
        <taxon>Bacillati</taxon>
        <taxon>Bacillota</taxon>
        <taxon>Clostridia</taxon>
        <taxon>Eubacteriales</taxon>
        <taxon>Oscillospiraceae</taxon>
        <taxon>Allofournierella</taxon>
    </lineage>
</organism>